<feature type="region of interest" description="Disordered" evidence="1">
    <location>
        <begin position="986"/>
        <end position="1023"/>
    </location>
</feature>
<dbReference type="OMA" id="RRITVMY"/>
<feature type="region of interest" description="Disordered" evidence="1">
    <location>
        <begin position="379"/>
        <end position="440"/>
    </location>
</feature>
<evidence type="ECO:0000256" key="1">
    <source>
        <dbReference type="SAM" id="MobiDB-lite"/>
    </source>
</evidence>
<sequence>MNPTRQTPQPASLPSSSTHLQPAVTSARASAPLPAQQVSSSSSSLAPQRIRDSAEHACGGPANVAASFSADDAVSTTSAAAVQVGAHAGPARPDKTPVLTSVWLDASCYTYDTLCKAGAASITVVLGKHEQVAATEDEGEEADARARVDGVGRGASAAHAGSSSTRHGAHGVRQLIPHEITARKRPRGHPTGNPIKEETSDEVDGAGVAAAAARKAGKEASLLAGSAPTTTTLPLQPAEADARLDVLEEVELCSVVPRLLRTFGMEELVQQVVPCTAFMAADARRDDVADRRGRRCWRPPGCLARLRMAADQHLTRLYGRADPPSSLFTLPAAVESEGGFEQPQPIRPVSGWLPPVPAYMKNTAHDLSSEDFAVERLSRRGGCRDDQREGEGSTSSSSTTPSSPYSVLLTTTDACTGSAEPSSGGPSAPPRSEGEDDEDGHCAAAVEGQRHRHHHHYHQRSERLTLSQLADDVAEDLYESVVGSMKPSTPRIAPTHDAAGGASGGSSNSNSGTEPGEEEDALPPPPPPPQQQQQESRRKLCFSFSVAQALYERQWRDSAANTSNEGRTDSTQFVASVPMPHAMKASGNGRGKAVHSSASASSPRLPHDAAPVEEGFYPVGADTQKHADGVIHTECAGSSDGHGGHHCNDISSNGCDLEGDKAGASVGAATAPCGPSTTTALASCAAPAGLAFASHLLQSDPALDASPCDATCNTRSDASAGRPLPSPAASSAQETSSSSSLLPNDPSQAVTPSTGAVVEWVTGAVSYTADTEGILPEQQSRAQRFFFLPPPSPSPSSRLAPAFAQDNVQTSGEQRTQEPDDKEEDLSTLRGAVLAQLLRLQQRHAAATAYCHGDASRVRSAGQPPEKFTGASASLRDVCALSASGQAARTPTQSDGIRSRKDLVSCRGGAPTTRIRNGIHTGPDFPCACHRCSPLQLHFAQVPLMASSVLLRYLDLLHATALPSLQSPCPTSRRLRSGVITREDAVTAGRIKKDASSSPAAHISSNNSNGSGPVSRDRQRSPADPIDLVFPALQQWFTQTRETDGVQRGQHSSNNPTDEEAESSPTAAVARRRPSSNSAQKRTRRRTAAPLDSDEGARLDTTREGAGRGVSECAPAPLPSADLSSDAADAASLGWIDDAVLDETVVIGVVPRGQPHQLRLVAPSCAFVLALVQRLEEVSEVAFRVLTHVSLPAPVLEEGGRSPSRLPHDMKGNCCGNSSRAHTTAVQWQAWLENTYMISMWNTLREVLNVWEWCMVVQQAETLPFLPAPSTLPSLDADDEFVFPAFLQDAFRDSSESRLGAVTESMADAVRSVFVSVRSAAALHTTACLSAAEDATARVILTALTPLLHRRITVMYELLRHLASKSLYASHRAQCEAYQRWYATTPTPAAVLRLLQRSRRFRGALARCYPQYNLMPLLPTPQGVDSDAMLTAKESPASREFPAQPLTSPSSSSAENGVHSRQQSGSVDKAAAAAVVAAPSMKRPRPDEPAHDASKVEPQDEERGRKAGPVPTKLHPPPAPLRVTPTTAAAAAAAGSEVKEASQASPSAAVPWSPVPDSPVTPARGTRKPRVVSPTSTTTRTPTAPGSSPPPPLSRDSPITGAGGATALMYVPEVALLDPRYLQRFAWWTHRTYHGSGSTALSAAASSSPPAGGSSAGGSSSSSPPSQQQQQQQQQHAPHPVMSIPGDYLRVLPLQEQDAGIRTVLRSMSQKGRTLDMWEMSQHIQAHRTTPYVYH</sequence>
<feature type="compositionally biased region" description="Low complexity" evidence="1">
    <location>
        <begin position="1541"/>
        <end position="1552"/>
    </location>
</feature>
<feature type="compositionally biased region" description="Polar residues" evidence="1">
    <location>
        <begin position="1"/>
        <end position="28"/>
    </location>
</feature>
<feature type="region of interest" description="Disordered" evidence="1">
    <location>
        <begin position="806"/>
        <end position="826"/>
    </location>
</feature>
<feature type="region of interest" description="Disordered" evidence="1">
    <location>
        <begin position="1432"/>
        <end position="1600"/>
    </location>
</feature>
<feature type="compositionally biased region" description="Basic and acidic residues" evidence="1">
    <location>
        <begin position="379"/>
        <end position="391"/>
    </location>
</feature>
<feature type="compositionally biased region" description="Low complexity" evidence="1">
    <location>
        <begin position="1571"/>
        <end position="1586"/>
    </location>
</feature>
<feature type="region of interest" description="Disordered" evidence="1">
    <location>
        <begin position="151"/>
        <end position="207"/>
    </location>
</feature>
<feature type="region of interest" description="Disordered" evidence="1">
    <location>
        <begin position="581"/>
        <end position="614"/>
    </location>
</feature>
<dbReference type="VEuPathDB" id="TriTrypDB:LpyrH10_23_0490"/>
<comment type="caution">
    <text evidence="2">The sequence shown here is derived from an EMBL/GenBank/DDBJ whole genome shotgun (WGS) entry which is preliminary data.</text>
</comment>
<feature type="compositionally biased region" description="Basic and acidic residues" evidence="1">
    <location>
        <begin position="1484"/>
        <end position="1505"/>
    </location>
</feature>
<feature type="region of interest" description="Disordered" evidence="1">
    <location>
        <begin position="1639"/>
        <end position="1684"/>
    </location>
</feature>
<feature type="compositionally biased region" description="Polar residues" evidence="1">
    <location>
        <begin position="1445"/>
        <end position="1466"/>
    </location>
</feature>
<feature type="compositionally biased region" description="Low complexity" evidence="1">
    <location>
        <begin position="1521"/>
        <end position="1534"/>
    </location>
</feature>
<keyword evidence="3" id="KW-1185">Reference proteome</keyword>
<dbReference type="OrthoDB" id="266284at2759"/>
<dbReference type="Proteomes" id="UP000037923">
    <property type="component" value="Unassembled WGS sequence"/>
</dbReference>
<feature type="compositionally biased region" description="Low complexity" evidence="1">
    <location>
        <begin position="29"/>
        <end position="48"/>
    </location>
</feature>
<proteinExistence type="predicted"/>
<dbReference type="GeneID" id="26908549"/>
<feature type="region of interest" description="Disordered" evidence="1">
    <location>
        <begin position="1"/>
        <end position="58"/>
    </location>
</feature>
<name>A0A0M9FTE8_LEPPY</name>
<feature type="compositionally biased region" description="Low complexity" evidence="1">
    <location>
        <begin position="393"/>
        <end position="426"/>
    </location>
</feature>
<evidence type="ECO:0000313" key="3">
    <source>
        <dbReference type="Proteomes" id="UP000037923"/>
    </source>
</evidence>
<accession>A0A0M9FTE8</accession>
<reference evidence="2 3" key="1">
    <citation type="submission" date="2015-07" db="EMBL/GenBank/DDBJ databases">
        <title>High-quality genome of monoxenous trypanosomatid Leptomonas pyrrhocoris.</title>
        <authorList>
            <person name="Flegontov P."/>
            <person name="Butenko A."/>
            <person name="Firsov S."/>
            <person name="Vlcek C."/>
            <person name="Logacheva M.D."/>
            <person name="Field M."/>
            <person name="Filatov D."/>
            <person name="Flegontova O."/>
            <person name="Gerasimov E."/>
            <person name="Jackson A.P."/>
            <person name="Kelly S."/>
            <person name="Opperdoes F."/>
            <person name="O'Reilly A."/>
            <person name="Votypka J."/>
            <person name="Yurchenko V."/>
            <person name="Lukes J."/>
        </authorList>
    </citation>
    <scope>NUCLEOTIDE SEQUENCE [LARGE SCALE GENOMIC DNA]</scope>
    <source>
        <strain evidence="2">H10</strain>
    </source>
</reference>
<gene>
    <name evidence="2" type="ORF">ABB37_08264</name>
</gene>
<feature type="region of interest" description="Disordered" evidence="1">
    <location>
        <begin position="1042"/>
        <end position="1116"/>
    </location>
</feature>
<evidence type="ECO:0000313" key="2">
    <source>
        <dbReference type="EMBL" id="KPA75710.1"/>
    </source>
</evidence>
<dbReference type="EMBL" id="LGTL01000023">
    <property type="protein sequence ID" value="KPA75710.1"/>
    <property type="molecule type" value="Genomic_DNA"/>
</dbReference>
<feature type="compositionally biased region" description="Basic and acidic residues" evidence="1">
    <location>
        <begin position="1095"/>
        <end position="1106"/>
    </location>
</feature>
<feature type="region of interest" description="Disordered" evidence="1">
    <location>
        <begin position="707"/>
        <end position="753"/>
    </location>
</feature>
<feature type="compositionally biased region" description="Low complexity" evidence="1">
    <location>
        <begin position="154"/>
        <end position="166"/>
    </location>
</feature>
<feature type="compositionally biased region" description="Basic and acidic residues" evidence="1">
    <location>
        <begin position="986"/>
        <end position="995"/>
    </location>
</feature>
<protein>
    <submittedName>
        <fullName evidence="2">Uncharacterized protein</fullName>
    </submittedName>
</protein>
<organism evidence="2 3">
    <name type="scientific">Leptomonas pyrrhocoris</name>
    <name type="common">Firebug parasite</name>
    <dbReference type="NCBI Taxonomy" id="157538"/>
    <lineage>
        <taxon>Eukaryota</taxon>
        <taxon>Discoba</taxon>
        <taxon>Euglenozoa</taxon>
        <taxon>Kinetoplastea</taxon>
        <taxon>Metakinetoplastina</taxon>
        <taxon>Trypanosomatida</taxon>
        <taxon>Trypanosomatidae</taxon>
        <taxon>Leishmaniinae</taxon>
        <taxon>Leptomonas</taxon>
    </lineage>
</organism>
<feature type="region of interest" description="Disordered" evidence="1">
    <location>
        <begin position="485"/>
        <end position="538"/>
    </location>
</feature>
<feature type="compositionally biased region" description="Low complexity" evidence="1">
    <location>
        <begin position="727"/>
        <end position="747"/>
    </location>
</feature>
<feature type="compositionally biased region" description="Low complexity" evidence="1">
    <location>
        <begin position="1639"/>
        <end position="1675"/>
    </location>
</feature>
<dbReference type="RefSeq" id="XP_015654149.1">
    <property type="nucleotide sequence ID" value="XM_015807200.1"/>
</dbReference>